<reference evidence="2 3" key="1">
    <citation type="submission" date="2021-12" db="EMBL/GenBank/DDBJ databases">
        <title>High titer production of polyol ester of fatty acids by Rhodotorula paludigena BS15 towards product separation-free biomass refinery.</title>
        <authorList>
            <person name="Mano J."/>
            <person name="Ono H."/>
            <person name="Tanaka T."/>
            <person name="Naito K."/>
            <person name="Sushida H."/>
            <person name="Ike M."/>
            <person name="Tokuyasu K."/>
            <person name="Kitaoka M."/>
        </authorList>
    </citation>
    <scope>NUCLEOTIDE SEQUENCE [LARGE SCALE GENOMIC DNA]</scope>
    <source>
        <strain evidence="2 3">BS15</strain>
    </source>
</reference>
<feature type="compositionally biased region" description="Pro residues" evidence="1">
    <location>
        <begin position="213"/>
        <end position="225"/>
    </location>
</feature>
<comment type="caution">
    <text evidence="2">The sequence shown here is derived from an EMBL/GenBank/DDBJ whole genome shotgun (WGS) entry which is preliminary data.</text>
</comment>
<dbReference type="EMBL" id="BQKY01000005">
    <property type="protein sequence ID" value="GJN89649.1"/>
    <property type="molecule type" value="Genomic_DNA"/>
</dbReference>
<organism evidence="2 3">
    <name type="scientific">Rhodotorula paludigena</name>
    <dbReference type="NCBI Taxonomy" id="86838"/>
    <lineage>
        <taxon>Eukaryota</taxon>
        <taxon>Fungi</taxon>
        <taxon>Dikarya</taxon>
        <taxon>Basidiomycota</taxon>
        <taxon>Pucciniomycotina</taxon>
        <taxon>Microbotryomycetes</taxon>
        <taxon>Sporidiobolales</taxon>
        <taxon>Sporidiobolaceae</taxon>
        <taxon>Rhodotorula</taxon>
    </lineage>
</organism>
<feature type="region of interest" description="Disordered" evidence="1">
    <location>
        <begin position="82"/>
        <end position="122"/>
    </location>
</feature>
<feature type="compositionally biased region" description="Acidic residues" evidence="1">
    <location>
        <begin position="98"/>
        <end position="111"/>
    </location>
</feature>
<sequence>MAAALPLAPRRTPTPARDDALAFLSGKPYLTTIREFMPAYAFTPMDVAHSAARVPLASASASSSSSSASTSAIKAPWSTPRRSSFASAYSSSGSSTECECESGSSEDEDELATPPVSPDLLPADAHVSKADLKGKGRETAPFSLTQLAVELDDLADDEAGPLAWHPIPVTVAPAPSPSAAAAATPTPAAPLAPRAAFQHQHPVAPDPHGEATPRPPPQPSPPSQPVPEEAARGRSRWPRILWRSELDLESLHVLKDYHERAVGGPLPIVKRGMAPSEVARWSHQLENAGL</sequence>
<keyword evidence="3" id="KW-1185">Reference proteome</keyword>
<evidence type="ECO:0000256" key="1">
    <source>
        <dbReference type="SAM" id="MobiDB-lite"/>
    </source>
</evidence>
<accession>A0AAV5GGF0</accession>
<dbReference type="Proteomes" id="UP001342314">
    <property type="component" value="Unassembled WGS sequence"/>
</dbReference>
<feature type="region of interest" description="Disordered" evidence="1">
    <location>
        <begin position="175"/>
        <end position="236"/>
    </location>
</feature>
<evidence type="ECO:0000313" key="2">
    <source>
        <dbReference type="EMBL" id="GJN89649.1"/>
    </source>
</evidence>
<feature type="compositionally biased region" description="Low complexity" evidence="1">
    <location>
        <begin position="177"/>
        <end position="196"/>
    </location>
</feature>
<name>A0AAV5GGF0_9BASI</name>
<dbReference type="AlphaFoldDB" id="A0AAV5GGF0"/>
<proteinExistence type="predicted"/>
<protein>
    <submittedName>
        <fullName evidence="2">Uncharacterized protein</fullName>
    </submittedName>
</protein>
<gene>
    <name evidence="2" type="ORF">Rhopal_002636-T1</name>
</gene>
<feature type="compositionally biased region" description="Low complexity" evidence="1">
    <location>
        <begin position="83"/>
        <end position="97"/>
    </location>
</feature>
<evidence type="ECO:0000313" key="3">
    <source>
        <dbReference type="Proteomes" id="UP001342314"/>
    </source>
</evidence>